<dbReference type="SUPFAM" id="SSF81301">
    <property type="entry name" value="Nucleotidyltransferase"/>
    <property type="match status" value="1"/>
</dbReference>
<protein>
    <recommendedName>
        <fullName evidence="1">Poly(A) RNA polymerase mitochondrial-like central palm domain-containing protein</fullName>
    </recommendedName>
</protein>
<dbReference type="Pfam" id="PF22600">
    <property type="entry name" value="MTPAP-like_central"/>
    <property type="match status" value="1"/>
</dbReference>
<dbReference type="Proteomes" id="UP000001064">
    <property type="component" value="Unassembled WGS sequence"/>
</dbReference>
<organism evidence="2 3">
    <name type="scientific">Dictyostelium purpureum</name>
    <name type="common">Slime mold</name>
    <dbReference type="NCBI Taxonomy" id="5786"/>
    <lineage>
        <taxon>Eukaryota</taxon>
        <taxon>Amoebozoa</taxon>
        <taxon>Evosea</taxon>
        <taxon>Eumycetozoa</taxon>
        <taxon>Dictyostelia</taxon>
        <taxon>Dictyosteliales</taxon>
        <taxon>Dictyosteliaceae</taxon>
        <taxon>Dictyostelium</taxon>
    </lineage>
</organism>
<dbReference type="InterPro" id="IPR054708">
    <property type="entry name" value="MTPAP-like_central"/>
</dbReference>
<feature type="domain" description="Poly(A) RNA polymerase mitochondrial-like central palm" evidence="1">
    <location>
        <begin position="2"/>
        <end position="38"/>
    </location>
</feature>
<dbReference type="PANTHER" id="PTHR12271:SF40">
    <property type="entry name" value="POLY(A) RNA POLYMERASE GLD2"/>
    <property type="match status" value="1"/>
</dbReference>
<dbReference type="OMA" id="VDIDERC"/>
<dbReference type="PANTHER" id="PTHR12271">
    <property type="entry name" value="POLY A POLYMERASE CID PAP -RELATED"/>
    <property type="match status" value="1"/>
</dbReference>
<dbReference type="GeneID" id="10507622"/>
<evidence type="ECO:0000259" key="1">
    <source>
        <dbReference type="Pfam" id="PF22600"/>
    </source>
</evidence>
<dbReference type="AlphaFoldDB" id="F0ZVJ9"/>
<feature type="non-terminal residue" evidence="2">
    <location>
        <position position="1"/>
    </location>
</feature>
<accession>F0ZVJ9</accession>
<feature type="non-terminal residue" evidence="2">
    <location>
        <position position="90"/>
    </location>
</feature>
<evidence type="ECO:0000313" key="2">
    <source>
        <dbReference type="EMBL" id="EGC32030.1"/>
    </source>
</evidence>
<dbReference type="SUPFAM" id="SSF81631">
    <property type="entry name" value="PAP/OAS1 substrate-binding domain"/>
    <property type="match status" value="1"/>
</dbReference>
<dbReference type="eggNOG" id="KOG2277">
    <property type="taxonomic scope" value="Eukaryota"/>
</dbReference>
<reference evidence="3" key="1">
    <citation type="journal article" date="2011" name="Genome Biol.">
        <title>Comparative genomics of the social amoebae Dictyostelium discoideum and Dictyostelium purpureum.</title>
        <authorList>
            <consortium name="US DOE Joint Genome Institute (JGI-PGF)"/>
            <person name="Sucgang R."/>
            <person name="Kuo A."/>
            <person name="Tian X."/>
            <person name="Salerno W."/>
            <person name="Parikh A."/>
            <person name="Feasley C.L."/>
            <person name="Dalin E."/>
            <person name="Tu H."/>
            <person name="Huang E."/>
            <person name="Barry K."/>
            <person name="Lindquist E."/>
            <person name="Shapiro H."/>
            <person name="Bruce D."/>
            <person name="Schmutz J."/>
            <person name="Salamov A."/>
            <person name="Fey P."/>
            <person name="Gaudet P."/>
            <person name="Anjard C."/>
            <person name="Babu M.M."/>
            <person name="Basu S."/>
            <person name="Bushmanova Y."/>
            <person name="van der Wel H."/>
            <person name="Katoh-Kurasawa M."/>
            <person name="Dinh C."/>
            <person name="Coutinho P.M."/>
            <person name="Saito T."/>
            <person name="Elias M."/>
            <person name="Schaap P."/>
            <person name="Kay R.R."/>
            <person name="Henrissat B."/>
            <person name="Eichinger L."/>
            <person name="Rivero F."/>
            <person name="Putnam N.H."/>
            <person name="West C.M."/>
            <person name="Loomis W.F."/>
            <person name="Chisholm R.L."/>
            <person name="Shaulsky G."/>
            <person name="Strassmann J.E."/>
            <person name="Queller D.C."/>
            <person name="Kuspa A."/>
            <person name="Grigoriev I.V."/>
        </authorList>
    </citation>
    <scope>NUCLEOTIDE SEQUENCE [LARGE SCALE GENOMIC DNA]</scope>
    <source>
        <strain evidence="3">QSDP1</strain>
    </source>
</reference>
<dbReference type="OrthoDB" id="20488at2759"/>
<gene>
    <name evidence="2" type="ORF">DICPUDRAFT_13362</name>
</gene>
<dbReference type="KEGG" id="dpp:DICPUDRAFT_13362"/>
<dbReference type="InterPro" id="IPR043519">
    <property type="entry name" value="NT_sf"/>
</dbReference>
<proteinExistence type="predicted"/>
<dbReference type="RefSeq" id="XP_003291448.1">
    <property type="nucleotide sequence ID" value="XM_003291400.1"/>
</dbReference>
<keyword evidence="3" id="KW-1185">Reference proteome</keyword>
<dbReference type="Gene3D" id="3.30.460.10">
    <property type="entry name" value="Beta Polymerase, domain 2"/>
    <property type="match status" value="1"/>
</dbReference>
<dbReference type="EMBL" id="GL871216">
    <property type="protein sequence ID" value="EGC32030.1"/>
    <property type="molecule type" value="Genomic_DNA"/>
</dbReference>
<sequence length="90" mass="10314">SKVPILRFQDKETDVFFDLSLHKSSVGLQNSLLLKEYVDIDERCKQLIILVKWWASQKNLNDASKDSFSSFCLSSMVIHFLQSLSPPVLP</sequence>
<evidence type="ECO:0000313" key="3">
    <source>
        <dbReference type="Proteomes" id="UP000001064"/>
    </source>
</evidence>
<dbReference type="VEuPathDB" id="AmoebaDB:DICPUDRAFT_13362"/>
<dbReference type="Gene3D" id="1.10.1410.10">
    <property type="match status" value="1"/>
</dbReference>
<name>F0ZVJ9_DICPU</name>
<dbReference type="InParanoid" id="F0ZVJ9"/>